<reference evidence="9 10" key="1">
    <citation type="submission" date="2019-02" db="EMBL/GenBank/DDBJ databases">
        <title>Genomic Encyclopedia of Type Strains, Phase IV (KMG-IV): sequencing the most valuable type-strain genomes for metagenomic binning, comparative biology and taxonomic classification.</title>
        <authorList>
            <person name="Goeker M."/>
        </authorList>
    </citation>
    <scope>NUCLEOTIDE SEQUENCE [LARGE SCALE GENOMIC DNA]</scope>
    <source>
        <strain evidence="9 10">K24</strain>
    </source>
</reference>
<evidence type="ECO:0000256" key="2">
    <source>
        <dbReference type="ARBA" id="ARBA00022714"/>
    </source>
</evidence>
<dbReference type="PROSITE" id="PS51085">
    <property type="entry name" value="2FE2S_FER_2"/>
    <property type="match status" value="1"/>
</dbReference>
<evidence type="ECO:0000256" key="1">
    <source>
        <dbReference type="ARBA" id="ARBA00022630"/>
    </source>
</evidence>
<dbReference type="SUPFAM" id="SSF63380">
    <property type="entry name" value="Riboflavin synthase domain-like"/>
    <property type="match status" value="1"/>
</dbReference>
<keyword evidence="5" id="KW-0408">Iron</keyword>
<dbReference type="EMBL" id="SGXC01000004">
    <property type="protein sequence ID" value="RZS76975.1"/>
    <property type="molecule type" value="Genomic_DNA"/>
</dbReference>
<dbReference type="InterPro" id="IPR017927">
    <property type="entry name" value="FAD-bd_FR_type"/>
</dbReference>
<comment type="caution">
    <text evidence="9">The sequence shown here is derived from an EMBL/GenBank/DDBJ whole genome shotgun (WGS) entry which is preliminary data.</text>
</comment>
<keyword evidence="9" id="KW-0808">Transferase</keyword>
<keyword evidence="1" id="KW-0285">Flavoprotein</keyword>
<feature type="domain" description="2Fe-2S ferredoxin-type" evidence="7">
    <location>
        <begin position="238"/>
        <end position="323"/>
    </location>
</feature>
<evidence type="ECO:0000256" key="4">
    <source>
        <dbReference type="ARBA" id="ARBA00023002"/>
    </source>
</evidence>
<dbReference type="Proteomes" id="UP000292445">
    <property type="component" value="Unassembled WGS sequence"/>
</dbReference>
<dbReference type="InterPro" id="IPR039261">
    <property type="entry name" value="FNR_nucleotide-bd"/>
</dbReference>
<keyword evidence="9" id="KW-0489">Methyltransferase</keyword>
<keyword evidence="6" id="KW-0411">Iron-sulfur</keyword>
<dbReference type="InterPro" id="IPR006058">
    <property type="entry name" value="2Fe2S_fd_BS"/>
</dbReference>
<name>A0A4Q7N6T8_9BURK</name>
<keyword evidence="10" id="KW-1185">Reference proteome</keyword>
<dbReference type="InterPro" id="IPR050415">
    <property type="entry name" value="MRET"/>
</dbReference>
<feature type="domain" description="FAD-binding FR-type" evidence="8">
    <location>
        <begin position="2"/>
        <end position="107"/>
    </location>
</feature>
<sequence length="323" mass="34738">MSASLHVHIRAIRYEARGILSYELRPPPEQGGAELPPFTAGAHVDVHLRDGMVRSYSLLNDDAERGRYVIAVNKDPAGRGGSRYMHEALKVGDSLAISAPRNHFELDEGARHSVMIAGGIGITPLWSMVQKLERLGRSWELHYSARTRQHAALLDRLEQLPPAARRRVHVNFDHEPGARMLDLAAIVSAAAPDAHFYCCGPAGMLRAFEDATASRDAGFVHLEHFGADAAPASARGGFTVHLARSGRDVPVPEGSSILDALLGAGVDVGHSCLEGVCGSCEVAVLDGVPEHRDLVLTRAEKASNRSIMVCCSGCQGERLVLDL</sequence>
<evidence type="ECO:0000256" key="5">
    <source>
        <dbReference type="ARBA" id="ARBA00023004"/>
    </source>
</evidence>
<dbReference type="CDD" id="cd06185">
    <property type="entry name" value="PDR_like"/>
    <property type="match status" value="1"/>
</dbReference>
<dbReference type="Pfam" id="PF00970">
    <property type="entry name" value="FAD_binding_6"/>
    <property type="match status" value="1"/>
</dbReference>
<dbReference type="GO" id="GO:0008168">
    <property type="term" value="F:methyltransferase activity"/>
    <property type="evidence" value="ECO:0007669"/>
    <property type="project" value="UniProtKB-KW"/>
</dbReference>
<dbReference type="AlphaFoldDB" id="A0A4Q7N6T8"/>
<evidence type="ECO:0000259" key="8">
    <source>
        <dbReference type="PROSITE" id="PS51384"/>
    </source>
</evidence>
<organism evidence="9 10">
    <name type="scientific">Pigmentiphaga kullae</name>
    <dbReference type="NCBI Taxonomy" id="151784"/>
    <lineage>
        <taxon>Bacteria</taxon>
        <taxon>Pseudomonadati</taxon>
        <taxon>Pseudomonadota</taxon>
        <taxon>Betaproteobacteria</taxon>
        <taxon>Burkholderiales</taxon>
        <taxon>Alcaligenaceae</taxon>
        <taxon>Pigmentiphaga</taxon>
    </lineage>
</organism>
<dbReference type="PANTHER" id="PTHR47354">
    <property type="entry name" value="NADH OXIDOREDUCTASE HCR"/>
    <property type="match status" value="1"/>
</dbReference>
<dbReference type="OrthoDB" id="544091at2"/>
<dbReference type="GO" id="GO:0046872">
    <property type="term" value="F:metal ion binding"/>
    <property type="evidence" value="ECO:0007669"/>
    <property type="project" value="UniProtKB-KW"/>
</dbReference>
<evidence type="ECO:0000256" key="3">
    <source>
        <dbReference type="ARBA" id="ARBA00022723"/>
    </source>
</evidence>
<gene>
    <name evidence="9" type="ORF">EV675_5698</name>
</gene>
<evidence type="ECO:0000256" key="6">
    <source>
        <dbReference type="ARBA" id="ARBA00023014"/>
    </source>
</evidence>
<dbReference type="InterPro" id="IPR036010">
    <property type="entry name" value="2Fe-2S_ferredoxin-like_sf"/>
</dbReference>
<evidence type="ECO:0000313" key="10">
    <source>
        <dbReference type="Proteomes" id="UP000292445"/>
    </source>
</evidence>
<evidence type="ECO:0000259" key="7">
    <source>
        <dbReference type="PROSITE" id="PS51085"/>
    </source>
</evidence>
<dbReference type="GO" id="GO:0032259">
    <property type="term" value="P:methylation"/>
    <property type="evidence" value="ECO:0007669"/>
    <property type="project" value="UniProtKB-KW"/>
</dbReference>
<dbReference type="InterPro" id="IPR012675">
    <property type="entry name" value="Beta-grasp_dom_sf"/>
</dbReference>
<dbReference type="InterPro" id="IPR001433">
    <property type="entry name" value="OxRdtase_FAD/NAD-bd"/>
</dbReference>
<keyword evidence="3" id="KW-0479">Metal-binding</keyword>
<dbReference type="InterPro" id="IPR001041">
    <property type="entry name" value="2Fe-2S_ferredoxin-type"/>
</dbReference>
<dbReference type="CDD" id="cd00207">
    <property type="entry name" value="fer2"/>
    <property type="match status" value="1"/>
</dbReference>
<evidence type="ECO:0000313" key="9">
    <source>
        <dbReference type="EMBL" id="RZS76975.1"/>
    </source>
</evidence>
<keyword evidence="2" id="KW-0001">2Fe-2S</keyword>
<dbReference type="SUPFAM" id="SSF52343">
    <property type="entry name" value="Ferredoxin reductase-like, C-terminal NADP-linked domain"/>
    <property type="match status" value="1"/>
</dbReference>
<dbReference type="PANTHER" id="PTHR47354:SF1">
    <property type="entry name" value="CARNITINE MONOOXYGENASE REDUCTASE SUBUNIT"/>
    <property type="match status" value="1"/>
</dbReference>
<proteinExistence type="predicted"/>
<dbReference type="RefSeq" id="WP_130362041.1">
    <property type="nucleotide sequence ID" value="NZ_SGXC01000004.1"/>
</dbReference>
<dbReference type="Gene3D" id="2.40.30.10">
    <property type="entry name" value="Translation factors"/>
    <property type="match status" value="1"/>
</dbReference>
<dbReference type="PRINTS" id="PR00409">
    <property type="entry name" value="PHDIOXRDTASE"/>
</dbReference>
<dbReference type="SUPFAM" id="SSF54292">
    <property type="entry name" value="2Fe-2S ferredoxin-like"/>
    <property type="match status" value="1"/>
</dbReference>
<dbReference type="Gene3D" id="3.40.50.80">
    <property type="entry name" value="Nucleotide-binding domain of ferredoxin-NADP reductase (FNR) module"/>
    <property type="match status" value="1"/>
</dbReference>
<protein>
    <submittedName>
        <fullName evidence="9">Vanillate O-demethylase ferredoxin subunit</fullName>
    </submittedName>
</protein>
<dbReference type="Pfam" id="PF00175">
    <property type="entry name" value="NAD_binding_1"/>
    <property type="match status" value="1"/>
</dbReference>
<dbReference type="InterPro" id="IPR008333">
    <property type="entry name" value="Cbr1-like_FAD-bd_dom"/>
</dbReference>
<dbReference type="Pfam" id="PF00111">
    <property type="entry name" value="Fer2"/>
    <property type="match status" value="1"/>
</dbReference>
<dbReference type="GO" id="GO:0016491">
    <property type="term" value="F:oxidoreductase activity"/>
    <property type="evidence" value="ECO:0007669"/>
    <property type="project" value="UniProtKB-KW"/>
</dbReference>
<keyword evidence="4" id="KW-0560">Oxidoreductase</keyword>
<dbReference type="Gene3D" id="3.10.20.30">
    <property type="match status" value="1"/>
</dbReference>
<dbReference type="PROSITE" id="PS00197">
    <property type="entry name" value="2FE2S_FER_1"/>
    <property type="match status" value="1"/>
</dbReference>
<accession>A0A4Q7N6T8</accession>
<dbReference type="GO" id="GO:0051537">
    <property type="term" value="F:2 iron, 2 sulfur cluster binding"/>
    <property type="evidence" value="ECO:0007669"/>
    <property type="project" value="UniProtKB-KW"/>
</dbReference>
<dbReference type="PROSITE" id="PS51384">
    <property type="entry name" value="FAD_FR"/>
    <property type="match status" value="1"/>
</dbReference>
<dbReference type="InterPro" id="IPR017938">
    <property type="entry name" value="Riboflavin_synthase-like_b-brl"/>
</dbReference>